<sequence length="434" mass="47691">MKLLYANDRRGVHAPSWYQENCPLIERPALERHISTEVCVIGAGLTGLATALELAASGHRVVVLDAHRVGWGASGRNGGQLGSGFNKSPPELEPLVGKLGARALWQIAEEAKSHIHKLCQLHDIRTEYKPGIVYADHRQRHVKASHDYCKLMERDYNYHSLEPLSRKSIREHVDSADYHGGLIDHGAGHIHPLKLTTGLAKAAEKAGAIIHESSEVVRIEPPRAQSGQRVITATGSVDCEKVVIATNGYTDNLQPSLNKWSMPINNFIVVTEPLGERATDLLPHDNAVADSRFVVNYFRRVDGDRLLFGGGENYSYRFPASIETVVRRAMLGVFPQLKDAALDYAWGGTLAITRRRLPYLQLINSNTYAAGGYSGHGLSLAVMYGTAIAEHIDQRADRFDQLAALPAIAFPGGTRSRPALLALAMTGYSWLDRM</sequence>
<dbReference type="RefSeq" id="WP_088916929.1">
    <property type="nucleotide sequence ID" value="NZ_CP018632.1"/>
</dbReference>
<evidence type="ECO:0000313" key="3">
    <source>
        <dbReference type="EMBL" id="ASJ71494.1"/>
    </source>
</evidence>
<keyword evidence="1 3" id="KW-0560">Oxidoreductase</keyword>
<dbReference type="GO" id="GO:0005737">
    <property type="term" value="C:cytoplasm"/>
    <property type="evidence" value="ECO:0007669"/>
    <property type="project" value="TreeGrafter"/>
</dbReference>
<dbReference type="PANTHER" id="PTHR13847:SF281">
    <property type="entry name" value="FAD DEPENDENT OXIDOREDUCTASE DOMAIN-CONTAINING PROTEIN"/>
    <property type="match status" value="1"/>
</dbReference>
<dbReference type="AlphaFoldDB" id="A0A2Z2NWH4"/>
<evidence type="ECO:0000313" key="4">
    <source>
        <dbReference type="Proteomes" id="UP000250079"/>
    </source>
</evidence>
<keyword evidence="4" id="KW-1185">Reference proteome</keyword>
<evidence type="ECO:0000256" key="1">
    <source>
        <dbReference type="ARBA" id="ARBA00023002"/>
    </source>
</evidence>
<protein>
    <submittedName>
        <fullName evidence="3">Gamma-glutamylputrescine oxidoreductase</fullName>
        <ecNumber evidence="3">1.4.3.-</ecNumber>
    </submittedName>
</protein>
<dbReference type="InterPro" id="IPR036188">
    <property type="entry name" value="FAD/NAD-bd_sf"/>
</dbReference>
<dbReference type="Gene3D" id="3.30.9.10">
    <property type="entry name" value="D-Amino Acid Oxidase, subunit A, domain 2"/>
    <property type="match status" value="1"/>
</dbReference>
<accession>A0A2Z2NWH4</accession>
<dbReference type="Pfam" id="PF01266">
    <property type="entry name" value="DAO"/>
    <property type="match status" value="1"/>
</dbReference>
<dbReference type="InterPro" id="IPR006076">
    <property type="entry name" value="FAD-dep_OxRdtase"/>
</dbReference>
<dbReference type="Proteomes" id="UP000250079">
    <property type="component" value="Chromosome"/>
</dbReference>
<organism evidence="3 4">
    <name type="scientific">Granulosicoccus antarcticus IMCC3135</name>
    <dbReference type="NCBI Taxonomy" id="1192854"/>
    <lineage>
        <taxon>Bacteria</taxon>
        <taxon>Pseudomonadati</taxon>
        <taxon>Pseudomonadota</taxon>
        <taxon>Gammaproteobacteria</taxon>
        <taxon>Chromatiales</taxon>
        <taxon>Granulosicoccaceae</taxon>
        <taxon>Granulosicoccus</taxon>
    </lineage>
</organism>
<dbReference type="EMBL" id="CP018632">
    <property type="protein sequence ID" value="ASJ71494.1"/>
    <property type="molecule type" value="Genomic_DNA"/>
</dbReference>
<dbReference type="EC" id="1.4.3.-" evidence="3"/>
<reference evidence="3 4" key="1">
    <citation type="submission" date="2016-12" db="EMBL/GenBank/DDBJ databases">
        <authorList>
            <person name="Song W.-J."/>
            <person name="Kurnit D.M."/>
        </authorList>
    </citation>
    <scope>NUCLEOTIDE SEQUENCE [LARGE SCALE GENOMIC DNA]</scope>
    <source>
        <strain evidence="3 4">IMCC3135</strain>
    </source>
</reference>
<proteinExistence type="predicted"/>
<name>A0A2Z2NWH4_9GAMM</name>
<dbReference type="GO" id="GO:0016491">
    <property type="term" value="F:oxidoreductase activity"/>
    <property type="evidence" value="ECO:0007669"/>
    <property type="project" value="UniProtKB-KW"/>
</dbReference>
<dbReference type="PANTHER" id="PTHR13847">
    <property type="entry name" value="SARCOSINE DEHYDROGENASE-RELATED"/>
    <property type="match status" value="1"/>
</dbReference>
<feature type="domain" description="FAD dependent oxidoreductase" evidence="2">
    <location>
        <begin position="38"/>
        <end position="390"/>
    </location>
</feature>
<dbReference type="OrthoDB" id="311718at2"/>
<dbReference type="KEGG" id="gai:IMCC3135_06940"/>
<evidence type="ECO:0000259" key="2">
    <source>
        <dbReference type="Pfam" id="PF01266"/>
    </source>
</evidence>
<dbReference type="Gene3D" id="3.50.50.60">
    <property type="entry name" value="FAD/NAD(P)-binding domain"/>
    <property type="match status" value="1"/>
</dbReference>
<gene>
    <name evidence="3" type="primary">puuB_3</name>
    <name evidence="3" type="ORF">IMCC3135_06940</name>
</gene>
<dbReference type="SUPFAM" id="SSF51905">
    <property type="entry name" value="FAD/NAD(P)-binding domain"/>
    <property type="match status" value="1"/>
</dbReference>